<keyword evidence="6 7" id="KW-0067">ATP-binding</keyword>
<evidence type="ECO:0000313" key="11">
    <source>
        <dbReference type="EMBL" id="QDT04247.1"/>
    </source>
</evidence>
<evidence type="ECO:0000256" key="6">
    <source>
        <dbReference type="ARBA" id="ARBA00022840"/>
    </source>
</evidence>
<dbReference type="RefSeq" id="WP_145169790.1">
    <property type="nucleotide sequence ID" value="NZ_CP036525.1"/>
</dbReference>
<accession>A0A517NAT7</accession>
<dbReference type="InterPro" id="IPR017441">
    <property type="entry name" value="Protein_kinase_ATP_BS"/>
</dbReference>
<dbReference type="EMBL" id="CP036525">
    <property type="protein sequence ID" value="QDT04247.1"/>
    <property type="molecule type" value="Genomic_DNA"/>
</dbReference>
<protein>
    <recommendedName>
        <fullName evidence="2">non-specific serine/threonine protein kinase</fullName>
        <ecNumber evidence="2">2.7.11.1</ecNumber>
    </recommendedName>
</protein>
<dbReference type="SUPFAM" id="SSF56112">
    <property type="entry name" value="Protein kinase-like (PK-like)"/>
    <property type="match status" value="2"/>
</dbReference>
<evidence type="ECO:0000313" key="12">
    <source>
        <dbReference type="Proteomes" id="UP000318538"/>
    </source>
</evidence>
<dbReference type="PANTHER" id="PTHR43671:SF13">
    <property type="entry name" value="SERINE_THREONINE-PROTEIN KINASE NEK2"/>
    <property type="match status" value="1"/>
</dbReference>
<keyword evidence="4 7" id="KW-0547">Nucleotide-binding</keyword>
<evidence type="ECO:0000256" key="4">
    <source>
        <dbReference type="ARBA" id="ARBA00022741"/>
    </source>
</evidence>
<evidence type="ECO:0000256" key="5">
    <source>
        <dbReference type="ARBA" id="ARBA00022777"/>
    </source>
</evidence>
<dbReference type="GO" id="GO:0106310">
    <property type="term" value="F:protein serine kinase activity"/>
    <property type="evidence" value="ECO:0007669"/>
    <property type="project" value="RHEA"/>
</dbReference>
<dbReference type="Proteomes" id="UP000318538">
    <property type="component" value="Chromosome"/>
</dbReference>
<evidence type="ECO:0000259" key="9">
    <source>
        <dbReference type="PROSITE" id="PS50011"/>
    </source>
</evidence>
<dbReference type="Gene3D" id="1.10.510.10">
    <property type="entry name" value="Transferase(Phosphotransferase) domain 1"/>
    <property type="match status" value="2"/>
</dbReference>
<evidence type="ECO:0000259" key="10">
    <source>
        <dbReference type="PROSITE" id="PS50965"/>
    </source>
</evidence>
<dbReference type="InterPro" id="IPR000719">
    <property type="entry name" value="Prot_kinase_dom"/>
</dbReference>
<keyword evidence="5 11" id="KW-0418">Kinase</keyword>
<dbReference type="Pfam" id="PF00069">
    <property type="entry name" value="Pkinase"/>
    <property type="match status" value="1"/>
</dbReference>
<dbReference type="GO" id="GO:0005524">
    <property type="term" value="F:ATP binding"/>
    <property type="evidence" value="ECO:0007669"/>
    <property type="project" value="UniProtKB-UniRule"/>
</dbReference>
<evidence type="ECO:0000256" key="8">
    <source>
        <dbReference type="SAM" id="MobiDB-lite"/>
    </source>
</evidence>
<feature type="region of interest" description="Disordered" evidence="8">
    <location>
        <begin position="451"/>
        <end position="470"/>
    </location>
</feature>
<dbReference type="PROSITE" id="PS50965">
    <property type="entry name" value="NERD"/>
    <property type="match status" value="1"/>
</dbReference>
<dbReference type="GO" id="GO:0004674">
    <property type="term" value="F:protein serine/threonine kinase activity"/>
    <property type="evidence" value="ECO:0007669"/>
    <property type="project" value="UniProtKB-KW"/>
</dbReference>
<evidence type="ECO:0000256" key="3">
    <source>
        <dbReference type="ARBA" id="ARBA00022679"/>
    </source>
</evidence>
<feature type="binding site" evidence="7">
    <location>
        <position position="503"/>
    </location>
    <ligand>
        <name>ATP</name>
        <dbReference type="ChEBI" id="CHEBI:30616"/>
    </ligand>
</feature>
<comment type="similarity">
    <text evidence="1">Belongs to the protein kinase superfamily. NEK Ser/Thr protein kinase family. NIMA subfamily.</text>
</comment>
<feature type="region of interest" description="Disordered" evidence="8">
    <location>
        <begin position="750"/>
        <end position="771"/>
    </location>
</feature>
<evidence type="ECO:0000256" key="1">
    <source>
        <dbReference type="ARBA" id="ARBA00010886"/>
    </source>
</evidence>
<gene>
    <name evidence="11" type="primary">prkC_13</name>
    <name evidence="11" type="ORF">K227x_26370</name>
</gene>
<dbReference type="CDD" id="cd14014">
    <property type="entry name" value="STKc_PknB_like"/>
    <property type="match status" value="1"/>
</dbReference>
<reference evidence="11 12" key="1">
    <citation type="submission" date="2019-02" db="EMBL/GenBank/DDBJ databases">
        <title>Deep-cultivation of Planctomycetes and their phenomic and genomic characterization uncovers novel biology.</title>
        <authorList>
            <person name="Wiegand S."/>
            <person name="Jogler M."/>
            <person name="Boedeker C."/>
            <person name="Pinto D."/>
            <person name="Vollmers J."/>
            <person name="Rivas-Marin E."/>
            <person name="Kohn T."/>
            <person name="Peeters S.H."/>
            <person name="Heuer A."/>
            <person name="Rast P."/>
            <person name="Oberbeckmann S."/>
            <person name="Bunk B."/>
            <person name="Jeske O."/>
            <person name="Meyerdierks A."/>
            <person name="Storesund J.E."/>
            <person name="Kallscheuer N."/>
            <person name="Luecker S."/>
            <person name="Lage O.M."/>
            <person name="Pohl T."/>
            <person name="Merkel B.J."/>
            <person name="Hornburger P."/>
            <person name="Mueller R.-W."/>
            <person name="Bruemmer F."/>
            <person name="Labrenz M."/>
            <person name="Spormann A.M."/>
            <person name="Op den Camp H."/>
            <person name="Overmann J."/>
            <person name="Amann R."/>
            <person name="Jetten M.S.M."/>
            <person name="Mascher T."/>
            <person name="Medema M.H."/>
            <person name="Devos D.P."/>
            <person name="Kaster A.-K."/>
            <person name="Ovreas L."/>
            <person name="Rohde M."/>
            <person name="Galperin M.Y."/>
            <person name="Jogler C."/>
        </authorList>
    </citation>
    <scope>NUCLEOTIDE SEQUENCE [LARGE SCALE GENOMIC DNA]</scope>
    <source>
        <strain evidence="11 12">K22_7</strain>
    </source>
</reference>
<dbReference type="PANTHER" id="PTHR43671">
    <property type="entry name" value="SERINE/THREONINE-PROTEIN KINASE NEK"/>
    <property type="match status" value="1"/>
</dbReference>
<feature type="domain" description="Protein kinase" evidence="9">
    <location>
        <begin position="190"/>
        <end position="451"/>
    </location>
</feature>
<evidence type="ECO:0000256" key="7">
    <source>
        <dbReference type="PROSITE-ProRule" id="PRU10141"/>
    </source>
</evidence>
<dbReference type="Pfam" id="PF08378">
    <property type="entry name" value="NERD"/>
    <property type="match status" value="1"/>
</dbReference>
<dbReference type="KEGG" id="rlc:K227x_26370"/>
<proteinExistence type="inferred from homology"/>
<dbReference type="PROSITE" id="PS50011">
    <property type="entry name" value="PROTEIN_KINASE_DOM"/>
    <property type="match status" value="2"/>
</dbReference>
<feature type="domain" description="Protein kinase" evidence="9">
    <location>
        <begin position="474"/>
        <end position="725"/>
    </location>
</feature>
<feature type="domain" description="NERD" evidence="10">
    <location>
        <begin position="10"/>
        <end position="120"/>
    </location>
</feature>
<dbReference type="InterPro" id="IPR011009">
    <property type="entry name" value="Kinase-like_dom_sf"/>
</dbReference>
<name>A0A517NAT7_9BACT</name>
<keyword evidence="12" id="KW-1185">Reference proteome</keyword>
<dbReference type="InterPro" id="IPR050660">
    <property type="entry name" value="NEK_Ser/Thr_kinase"/>
</dbReference>
<dbReference type="PROSITE" id="PS00107">
    <property type="entry name" value="PROTEIN_KINASE_ATP"/>
    <property type="match status" value="1"/>
</dbReference>
<dbReference type="InterPro" id="IPR011528">
    <property type="entry name" value="NERD"/>
</dbReference>
<dbReference type="OrthoDB" id="9801841at2"/>
<sequence length="1323" mass="147958">MAQIHSFDDFSGPNERAVAEQLAAELPTDWTLICNKQISSGTLSREIDFICVAKRTVFTIEEKGWSGAIRGTENGWLVRGEIRGNPINQSEMCAKVLAGVLKNRWPQKLAAYRAELVKAVVLMSSPSATLNLSDPRARQRVVTLSNAAGKLQEIDQQRTYPAFGALKDEIVQSLTRLPQRPKEWASIAQYKLLEALDEQLGCKVFRAQHEDGSKRILKVFYGQDALSEAPADDSSVRRQYDAQKRLSRADLCPSVSPYFTWDDGRALVIPFESPRGVSFSKMAISGPSPEQIVPMAICAFETLSKVHASGVVHRSLRPDRVWWDSKSNTVQFSDFVIAHIDGVETIVGTAHLFDVDHPYRAAECRIDLSAASPKSDVYSLATVLLNWITGTEPPGDDTWAPGPLIDLRKDIGESIASVIESTVYKGLELEPNGRPTAAEIASSLRDYQSSIEKATQASSESSSTDESRPTDVRYEVMEKLGKGGTAEAFLARDLVRNELVVLKRIIRPDIHGYLADAEFQALRRLTHPCLPKLIDVYGPNDPYHLKFEYVEGQSLKDAWRSLRGQTPEILEKLARRIAGDVLDALEYLHQQNTLHRDVTPGNILLPEDDDARVLLIDLGLASHQADAVSRVGTPLYLAPEIEHPSPVWSPACDLYGLGVVLFELLSGSLPYRVEGNQRHKTDLIPFSTDEDSITSSVCRLMIEKACCPEPSRRFENAGTMRKAIFDVYNESYRRQKQEEVELHVPEVDQPTDDQMRNASIAPEPQDRSEETNDFVTELRQVFRNSTLGNANNRGMDNGFSRDTYVPTELDDRLLPEILDGRWKCIALSGNPGDGKTAFLEEVRRALLAKGARELERNPAGWRIQLEEHVFCSVFDASESHEDLSSDELLTAAIEPLSGRKAPQIQFTALLAINDGKLKDLTTKKRLSFRWLCDALRKQMDGEVSGEEVLLIDLKHRAPISADPKQKSLFLGLLDAFVRPDNFEVCRCCSAFDECPIRHNAQVLRHPQPREKLVDLLAGVYFLAERRPTIRDLRSAMAWMITGDRGCSDIHASTATSELAHRRYYNLAFDPQSGEDLVLDAFKGLDPGSVSNPALERRLTRPNVDSLFTLSGIQYPIGEDQDREALHQLKRRYFFELTRDVLGGLPDPSTLIPSRSLHLFRDIVSGQTHPALVKDRLLTGLRRLDRVPKHAAAEGLALRLDSSDESLIVIRQWPADAFELIQPTTSNRFLNYLPDHFILRHVSGWPEMTIGLQMFELLMRAADGTTPDAAEHQSLLMDFQRLRAQLLTSPTHQVVLVTSGGDRSLVTSCEGKIMRQEEAIISHV</sequence>
<evidence type="ECO:0000256" key="2">
    <source>
        <dbReference type="ARBA" id="ARBA00012513"/>
    </source>
</evidence>
<dbReference type="EC" id="2.7.11.1" evidence="2"/>
<keyword evidence="3 11" id="KW-0808">Transferase</keyword>
<organism evidence="11 12">
    <name type="scientific">Rubripirellula lacrimiformis</name>
    <dbReference type="NCBI Taxonomy" id="1930273"/>
    <lineage>
        <taxon>Bacteria</taxon>
        <taxon>Pseudomonadati</taxon>
        <taxon>Planctomycetota</taxon>
        <taxon>Planctomycetia</taxon>
        <taxon>Pirellulales</taxon>
        <taxon>Pirellulaceae</taxon>
        <taxon>Rubripirellula</taxon>
    </lineage>
</organism>